<keyword evidence="3" id="KW-1185">Reference proteome</keyword>
<evidence type="ECO:0000313" key="2">
    <source>
        <dbReference type="EMBL" id="MBW0474236.1"/>
    </source>
</evidence>
<gene>
    <name evidence="2" type="ORF">O181_013951</name>
</gene>
<feature type="compositionally biased region" description="Polar residues" evidence="1">
    <location>
        <begin position="39"/>
        <end position="58"/>
    </location>
</feature>
<feature type="region of interest" description="Disordered" evidence="1">
    <location>
        <begin position="31"/>
        <end position="99"/>
    </location>
</feature>
<accession>A0A9Q3GNQ4</accession>
<sequence length="116" mass="12992">MAKTPWDPKLEKNHKWPRFIPWPLETTRSHHLSSKEGFPSSSGEDFSFLNAPTTQGSRSGAYMVIPNQVPNPSSSSKEDFSAMQSANSLEATRRPFKDRNHLAQQELGCQSLSGLF</sequence>
<evidence type="ECO:0000313" key="3">
    <source>
        <dbReference type="Proteomes" id="UP000765509"/>
    </source>
</evidence>
<comment type="caution">
    <text evidence="2">The sequence shown here is derived from an EMBL/GenBank/DDBJ whole genome shotgun (WGS) entry which is preliminary data.</text>
</comment>
<name>A0A9Q3GNQ4_9BASI</name>
<protein>
    <submittedName>
        <fullName evidence="2">Uncharacterized protein</fullName>
    </submittedName>
</protein>
<organism evidence="2 3">
    <name type="scientific">Austropuccinia psidii MF-1</name>
    <dbReference type="NCBI Taxonomy" id="1389203"/>
    <lineage>
        <taxon>Eukaryota</taxon>
        <taxon>Fungi</taxon>
        <taxon>Dikarya</taxon>
        <taxon>Basidiomycota</taxon>
        <taxon>Pucciniomycotina</taxon>
        <taxon>Pucciniomycetes</taxon>
        <taxon>Pucciniales</taxon>
        <taxon>Sphaerophragmiaceae</taxon>
        <taxon>Austropuccinia</taxon>
    </lineage>
</organism>
<evidence type="ECO:0000256" key="1">
    <source>
        <dbReference type="SAM" id="MobiDB-lite"/>
    </source>
</evidence>
<proteinExistence type="predicted"/>
<reference evidence="2" key="1">
    <citation type="submission" date="2021-03" db="EMBL/GenBank/DDBJ databases">
        <title>Draft genome sequence of rust myrtle Austropuccinia psidii MF-1, a brazilian biotype.</title>
        <authorList>
            <person name="Quecine M.C."/>
            <person name="Pachon D.M.R."/>
            <person name="Bonatelli M.L."/>
            <person name="Correr F.H."/>
            <person name="Franceschini L.M."/>
            <person name="Leite T.F."/>
            <person name="Margarido G.R.A."/>
            <person name="Almeida C.A."/>
            <person name="Ferrarezi J.A."/>
            <person name="Labate C.A."/>
        </authorList>
    </citation>
    <scope>NUCLEOTIDE SEQUENCE</scope>
    <source>
        <strain evidence="2">MF-1</strain>
    </source>
</reference>
<dbReference type="Proteomes" id="UP000765509">
    <property type="component" value="Unassembled WGS sequence"/>
</dbReference>
<dbReference type="AlphaFoldDB" id="A0A9Q3GNQ4"/>
<dbReference type="EMBL" id="AVOT02003673">
    <property type="protein sequence ID" value="MBW0474236.1"/>
    <property type="molecule type" value="Genomic_DNA"/>
</dbReference>